<sequence>MSDSNGHNTLKDSSYPYNDKNAGVDVAVVDEKAARAGLAHDGLFLPADSYDPHFNHGDASHHRGAAAFFRGDLGSELMTPFEKKAALINRELDKMGFGRYQLAIWFLCGFGYFLDLMWAQAVGLIATPIYQEMNVDLTKDSGLIFTAMSAGKRRRRNVEARSLIETSVFKSGLTVGAFFFGLLVDIIGRKWAFNLTCLITCVFGTLIAAPVYNYNAICAMAALCGFGLGGQIPIDATITLEFLPQNKRYLLALLSLWQPIGVVVACAIAYGFVPKYRCNTDLPSCMITAAGEACCSKGSNMGWRYLMITLGAITLFVFFLRFIVFNFRESPKFLLGKGKEEEAIAVLHSIARFNRAPPPTLTMEDFALIDQETSLVSDPISTTPLKTHQHAKLVLKDGLGKLRHLKGLFRTRLMGFTTIVIWIAYMGDFWSFNIAGSYLPIILNNRNVSTGQNTVYDTYKQYLIIYSPGVIGCVLAMLAIQLPVLGRKWSLVLSAALQGLSMAMYTQVRNTAGYVGLNALEYIMQSFFNAVLYATTPEMFPAYIVAPFAAQKYVANESAGVLWLATGGIWLAMVVLIFLPIETRNRQAF</sequence>
<protein>
    <submittedName>
        <fullName evidence="1">Uncharacterized protein</fullName>
    </submittedName>
</protein>
<accession>A0ACC2VEP6</accession>
<gene>
    <name evidence="1" type="ORF">QFC20_006195</name>
</gene>
<evidence type="ECO:0000313" key="1">
    <source>
        <dbReference type="EMBL" id="KAJ9097454.1"/>
    </source>
</evidence>
<comment type="caution">
    <text evidence="1">The sequence shown here is derived from an EMBL/GenBank/DDBJ whole genome shotgun (WGS) entry which is preliminary data.</text>
</comment>
<name>A0ACC2VEP6_9TREE</name>
<dbReference type="Proteomes" id="UP001230649">
    <property type="component" value="Unassembled WGS sequence"/>
</dbReference>
<reference evidence="1" key="1">
    <citation type="submission" date="2023-04" db="EMBL/GenBank/DDBJ databases">
        <title>Draft Genome sequencing of Naganishia species isolated from polar environments using Oxford Nanopore Technology.</title>
        <authorList>
            <person name="Leo P."/>
            <person name="Venkateswaran K."/>
        </authorList>
    </citation>
    <scope>NUCLEOTIDE SEQUENCE</scope>
    <source>
        <strain evidence="1">MNA-CCFEE 5262</strain>
    </source>
</reference>
<keyword evidence="2" id="KW-1185">Reference proteome</keyword>
<evidence type="ECO:0000313" key="2">
    <source>
        <dbReference type="Proteomes" id="UP001230649"/>
    </source>
</evidence>
<dbReference type="EMBL" id="JASBWS010000103">
    <property type="protein sequence ID" value="KAJ9097454.1"/>
    <property type="molecule type" value="Genomic_DNA"/>
</dbReference>
<proteinExistence type="predicted"/>
<organism evidence="1 2">
    <name type="scientific">Naganishia adeliensis</name>
    <dbReference type="NCBI Taxonomy" id="92952"/>
    <lineage>
        <taxon>Eukaryota</taxon>
        <taxon>Fungi</taxon>
        <taxon>Dikarya</taxon>
        <taxon>Basidiomycota</taxon>
        <taxon>Agaricomycotina</taxon>
        <taxon>Tremellomycetes</taxon>
        <taxon>Filobasidiales</taxon>
        <taxon>Filobasidiaceae</taxon>
        <taxon>Naganishia</taxon>
    </lineage>
</organism>